<keyword evidence="2" id="KW-1185">Reference proteome</keyword>
<sequence length="183" mass="20732">YILNSNQHEILSKEVGGDHIKYWPALVHQRSRADIDNFRDNDNDYVVLYVLQPLMLPGTMKLPHKAILPWLAHNPSDLTQMVEDGIHNNIHIQSLDSSSHIQSLDSSDQNHVQSLESPNNIQSPESSNNIQSLESSNNIRSVDSSNDIQSLKQNELVSAYLKAIALARRVASTYTPLQQYKYM</sequence>
<evidence type="ECO:0000313" key="2">
    <source>
        <dbReference type="Proteomes" id="UP000789702"/>
    </source>
</evidence>
<reference evidence="1" key="1">
    <citation type="submission" date="2021-06" db="EMBL/GenBank/DDBJ databases">
        <authorList>
            <person name="Kallberg Y."/>
            <person name="Tangrot J."/>
            <person name="Rosling A."/>
        </authorList>
    </citation>
    <scope>NUCLEOTIDE SEQUENCE</scope>
    <source>
        <strain evidence="1">IL203A</strain>
    </source>
</reference>
<accession>A0ACA9QW29</accession>
<evidence type="ECO:0000313" key="1">
    <source>
        <dbReference type="EMBL" id="CAG8766586.1"/>
    </source>
</evidence>
<organism evidence="1 2">
    <name type="scientific">Dentiscutata heterogama</name>
    <dbReference type="NCBI Taxonomy" id="1316150"/>
    <lineage>
        <taxon>Eukaryota</taxon>
        <taxon>Fungi</taxon>
        <taxon>Fungi incertae sedis</taxon>
        <taxon>Mucoromycota</taxon>
        <taxon>Glomeromycotina</taxon>
        <taxon>Glomeromycetes</taxon>
        <taxon>Diversisporales</taxon>
        <taxon>Gigasporaceae</taxon>
        <taxon>Dentiscutata</taxon>
    </lineage>
</organism>
<protein>
    <submittedName>
        <fullName evidence="1">2768_t:CDS:1</fullName>
    </submittedName>
</protein>
<dbReference type="EMBL" id="CAJVPU010054248">
    <property type="protein sequence ID" value="CAG8766586.1"/>
    <property type="molecule type" value="Genomic_DNA"/>
</dbReference>
<proteinExistence type="predicted"/>
<gene>
    <name evidence="1" type="ORF">DHETER_LOCUS15597</name>
</gene>
<comment type="caution">
    <text evidence="1">The sequence shown here is derived from an EMBL/GenBank/DDBJ whole genome shotgun (WGS) entry which is preliminary data.</text>
</comment>
<name>A0ACA9QW29_9GLOM</name>
<feature type="non-terminal residue" evidence="1">
    <location>
        <position position="183"/>
    </location>
</feature>
<dbReference type="Proteomes" id="UP000789702">
    <property type="component" value="Unassembled WGS sequence"/>
</dbReference>
<feature type="non-terminal residue" evidence="1">
    <location>
        <position position="1"/>
    </location>
</feature>